<dbReference type="SUPFAM" id="SSF47413">
    <property type="entry name" value="lambda repressor-like DNA-binding domains"/>
    <property type="match status" value="1"/>
</dbReference>
<dbReference type="CDD" id="cd00093">
    <property type="entry name" value="HTH_XRE"/>
    <property type="match status" value="1"/>
</dbReference>
<dbReference type="Gene3D" id="1.10.260.40">
    <property type="entry name" value="lambda repressor-like DNA-binding domains"/>
    <property type="match status" value="1"/>
</dbReference>
<dbReference type="InterPro" id="IPR001387">
    <property type="entry name" value="Cro/C1-type_HTH"/>
</dbReference>
<name>A0A1L5FEC7_CLOKL</name>
<dbReference type="EMBL" id="CP018336">
    <property type="protein sequence ID" value="APM41361.1"/>
    <property type="molecule type" value="Genomic_DNA"/>
</dbReference>
<reference evidence="2 3" key="1">
    <citation type="submission" date="2016-12" db="EMBL/GenBank/DDBJ databases">
        <title>Complete genome sequence of Clostridium kluyveri JZZ isolated from the pit mud of a Chinese flavor liquor-making factory.</title>
        <authorList>
            <person name="Wang Y."/>
        </authorList>
    </citation>
    <scope>NUCLEOTIDE SEQUENCE [LARGE SCALE GENOMIC DNA]</scope>
    <source>
        <strain evidence="2 3">JZZ</strain>
        <plasmid evidence="3">Plasmid unnamed</plasmid>
    </source>
</reference>
<dbReference type="Proteomes" id="UP000184604">
    <property type="component" value="Plasmid unnamed"/>
</dbReference>
<gene>
    <name evidence="2" type="ORF">BS101_21885</name>
</gene>
<geneLocation type="plasmid" evidence="2">
    <name>unnamed</name>
</geneLocation>
<dbReference type="InterPro" id="IPR010982">
    <property type="entry name" value="Lambda_DNA-bd_dom_sf"/>
</dbReference>
<keyword evidence="2" id="KW-0614">Plasmid</keyword>
<evidence type="ECO:0000313" key="3">
    <source>
        <dbReference type="Proteomes" id="UP000184604"/>
    </source>
</evidence>
<evidence type="ECO:0000259" key="1">
    <source>
        <dbReference type="PROSITE" id="PS50943"/>
    </source>
</evidence>
<accession>A0A1L5FEC7</accession>
<dbReference type="GO" id="GO:0003677">
    <property type="term" value="F:DNA binding"/>
    <property type="evidence" value="ECO:0007669"/>
    <property type="project" value="InterPro"/>
</dbReference>
<feature type="domain" description="HTH cro/C1-type" evidence="1">
    <location>
        <begin position="12"/>
        <end position="40"/>
    </location>
</feature>
<evidence type="ECO:0000313" key="2">
    <source>
        <dbReference type="EMBL" id="APM41361.1"/>
    </source>
</evidence>
<organism evidence="2 3">
    <name type="scientific">Clostridium kluyveri</name>
    <dbReference type="NCBI Taxonomy" id="1534"/>
    <lineage>
        <taxon>Bacteria</taxon>
        <taxon>Bacillati</taxon>
        <taxon>Bacillota</taxon>
        <taxon>Clostridia</taxon>
        <taxon>Eubacteriales</taxon>
        <taxon>Clostridiaceae</taxon>
        <taxon>Clostridium</taxon>
    </lineage>
</organism>
<sequence>MTMGTTMISKTLKHIQKEHKLTCKQVAKMAGVSESAVVRYALGDRNMPEDVIVNLSKFSEFEELKMAYKAQKKIGIINIPMMNGIDDNIHCMILKMIREEIPEAVKAFGEISSLTMNKKSLSKDEIEELYEHMEQIADLIPPIETFLIRLKRLFGVSLDRLDMTEWEKFRQKRYIVDIEEG</sequence>
<dbReference type="PROSITE" id="PS50943">
    <property type="entry name" value="HTH_CROC1"/>
    <property type="match status" value="1"/>
</dbReference>
<dbReference type="AlphaFoldDB" id="A0A1L5FEC7"/>
<protein>
    <recommendedName>
        <fullName evidence="1">HTH cro/C1-type domain-containing protein</fullName>
    </recommendedName>
</protein>
<proteinExistence type="predicted"/>